<protein>
    <submittedName>
        <fullName evidence="1">Uncharacterized protein</fullName>
    </submittedName>
</protein>
<proteinExistence type="predicted"/>
<sequence length="65" mass="7625">MPFRLILDFFYTLFQTFFERHSDRRRIGATNLLLSSFIGSRPSLDIISDCSGPFLDAIWTVLDFF</sequence>
<gene>
    <name evidence="1" type="ORF">GLOINDRAFT_16996</name>
</gene>
<name>U9V1X8_RHIID</name>
<organism evidence="1">
    <name type="scientific">Rhizophagus irregularis (strain DAOM 181602 / DAOM 197198 / MUCL 43194)</name>
    <name type="common">Arbuscular mycorrhizal fungus</name>
    <name type="synonym">Glomus intraradices</name>
    <dbReference type="NCBI Taxonomy" id="747089"/>
    <lineage>
        <taxon>Eukaryota</taxon>
        <taxon>Fungi</taxon>
        <taxon>Fungi incertae sedis</taxon>
        <taxon>Mucoromycota</taxon>
        <taxon>Glomeromycotina</taxon>
        <taxon>Glomeromycetes</taxon>
        <taxon>Glomerales</taxon>
        <taxon>Glomeraceae</taxon>
        <taxon>Rhizophagus</taxon>
    </lineage>
</organism>
<dbReference type="AlphaFoldDB" id="U9V1X8"/>
<dbReference type="EMBL" id="KI276054">
    <property type="protein sequence ID" value="ESA21901.1"/>
    <property type="molecule type" value="Genomic_DNA"/>
</dbReference>
<reference evidence="1" key="1">
    <citation type="submission" date="2013-07" db="EMBL/GenBank/DDBJ databases">
        <title>The genome of an arbuscular mycorrhizal fungus provides insights into the evolution of the oldest plant symbiosis.</title>
        <authorList>
            <consortium name="DOE Joint Genome Institute"/>
            <person name="Tisserant E."/>
            <person name="Malbreil M."/>
            <person name="Kuo A."/>
            <person name="Kohler A."/>
            <person name="Symeonidi A."/>
            <person name="Balestrini R."/>
            <person name="Charron P."/>
            <person name="Duensing N."/>
            <person name="Frei-dit-Frey N."/>
            <person name="Gianinazzi-Pearson V."/>
            <person name="Gilbert B."/>
            <person name="Handa Y."/>
            <person name="Hijri M."/>
            <person name="Kaul R."/>
            <person name="Kawaguchi M."/>
            <person name="Krajinski F."/>
            <person name="Lammers P."/>
            <person name="Lapierre D."/>
            <person name="Masclaux F.G."/>
            <person name="Murat C."/>
            <person name="Morin E."/>
            <person name="Ndikumana S."/>
            <person name="Pagni M."/>
            <person name="Petitpierre D."/>
            <person name="Requena N."/>
            <person name="Rosikiewicz P."/>
            <person name="Riley R."/>
            <person name="Saito K."/>
            <person name="San Clemente H."/>
            <person name="Shapiro H."/>
            <person name="van Tuinen D."/>
            <person name="Becard G."/>
            <person name="Bonfante P."/>
            <person name="Paszkowski U."/>
            <person name="Shachar-Hill Y."/>
            <person name="Young J.P."/>
            <person name="Sanders I.R."/>
            <person name="Henrissat B."/>
            <person name="Rensing S.A."/>
            <person name="Grigoriev I.V."/>
            <person name="Corradi N."/>
            <person name="Roux C."/>
            <person name="Martin F."/>
        </authorList>
    </citation>
    <scope>NUCLEOTIDE SEQUENCE</scope>
    <source>
        <strain evidence="1">DAOM 197198</strain>
    </source>
</reference>
<dbReference type="HOGENOM" id="CLU_2850797_0_0_1"/>
<accession>U9V1X8</accession>
<dbReference type="VEuPathDB" id="FungiDB:RhiirFUN_016776"/>
<evidence type="ECO:0000313" key="1">
    <source>
        <dbReference type="EMBL" id="ESA21901.1"/>
    </source>
</evidence>